<protein>
    <submittedName>
        <fullName evidence="1">Protein ROOT INITIATION DEFECTIVE 3</fullName>
    </submittedName>
</protein>
<proteinExistence type="predicted"/>
<dbReference type="EMBL" id="CM000782">
    <property type="protein sequence ID" value="AQK88594.1"/>
    <property type="molecule type" value="Genomic_DNA"/>
</dbReference>
<accession>A0A1D6MD39</accession>
<gene>
    <name evidence="1" type="ORF">ZEAMMB73_Zm00001d039046</name>
</gene>
<sequence length="115" mass="13601">MGRLNGRQYFFIGLKMMSQFLEIRPSFLWSATWMSFRSMVVHPGYLILGRMLRMALQTNREQNGEIDTWSCRISLYMRSSIRCHPRGTHDAHALDIDHLWCRNSDGCHSGYKRCR</sequence>
<dbReference type="EMBL" id="CM000782">
    <property type="protein sequence ID" value="AQK88581.1"/>
    <property type="molecule type" value="Genomic_DNA"/>
</dbReference>
<name>A0A1D6MD39_MAIZE</name>
<dbReference type="AlphaFoldDB" id="A0A1D6MD39"/>
<organism evidence="1">
    <name type="scientific">Zea mays</name>
    <name type="common">Maize</name>
    <dbReference type="NCBI Taxonomy" id="4577"/>
    <lineage>
        <taxon>Eukaryota</taxon>
        <taxon>Viridiplantae</taxon>
        <taxon>Streptophyta</taxon>
        <taxon>Embryophyta</taxon>
        <taxon>Tracheophyta</taxon>
        <taxon>Spermatophyta</taxon>
        <taxon>Magnoliopsida</taxon>
        <taxon>Liliopsida</taxon>
        <taxon>Poales</taxon>
        <taxon>Poaceae</taxon>
        <taxon>PACMAD clade</taxon>
        <taxon>Panicoideae</taxon>
        <taxon>Andropogonodae</taxon>
        <taxon>Andropogoneae</taxon>
        <taxon>Tripsacinae</taxon>
        <taxon>Zea</taxon>
    </lineage>
</organism>
<reference evidence="1" key="1">
    <citation type="submission" date="2015-12" db="EMBL/GenBank/DDBJ databases">
        <title>Update maize B73 reference genome by single molecule sequencing technologies.</title>
        <authorList>
            <consortium name="Maize Genome Sequencing Project"/>
            <person name="Ware D."/>
        </authorList>
    </citation>
    <scope>NUCLEOTIDE SEQUENCE</scope>
    <source>
        <tissue evidence="1">Seedling</tissue>
    </source>
</reference>
<evidence type="ECO:0000313" key="1">
    <source>
        <dbReference type="EMBL" id="AQK88581.1"/>
    </source>
</evidence>